<dbReference type="GO" id="GO:0005739">
    <property type="term" value="C:mitochondrion"/>
    <property type="evidence" value="ECO:0007669"/>
    <property type="project" value="TreeGrafter"/>
</dbReference>
<dbReference type="GO" id="GO:0051539">
    <property type="term" value="F:4 iron, 4 sulfur cluster binding"/>
    <property type="evidence" value="ECO:0007669"/>
    <property type="project" value="UniProtKB-KW"/>
</dbReference>
<dbReference type="Pfam" id="PF00919">
    <property type="entry name" value="UPF0004"/>
    <property type="match status" value="1"/>
</dbReference>
<dbReference type="SFLD" id="SFLDG01082">
    <property type="entry name" value="B12-binding_domain_containing"/>
    <property type="match status" value="1"/>
</dbReference>
<evidence type="ECO:0000259" key="10">
    <source>
        <dbReference type="PROSITE" id="PS50926"/>
    </source>
</evidence>
<dbReference type="Pfam" id="PF04055">
    <property type="entry name" value="Radical_SAM"/>
    <property type="match status" value="1"/>
</dbReference>
<feature type="domain" description="MTTase N-terminal" evidence="11">
    <location>
        <begin position="88"/>
        <end position="211"/>
    </location>
</feature>
<dbReference type="SFLD" id="SFLDF00413">
    <property type="entry name" value="CDK5RAP1"/>
    <property type="match status" value="1"/>
</dbReference>
<dbReference type="SFLD" id="SFLDF00273">
    <property type="entry name" value="(dimethylallyl)adenosine_tRNA"/>
    <property type="match status" value="1"/>
</dbReference>
<comment type="similarity">
    <text evidence="2">Belongs to the methylthiotransferase family. MiaB subfamily.</text>
</comment>
<keyword evidence="3" id="KW-0004">4Fe-4S</keyword>
<dbReference type="InterPro" id="IPR023404">
    <property type="entry name" value="rSAM_horseshoe"/>
</dbReference>
<keyword evidence="7" id="KW-0411">Iron-sulfur</keyword>
<dbReference type="PROSITE" id="PS51918">
    <property type="entry name" value="RADICAL_SAM"/>
    <property type="match status" value="1"/>
</dbReference>
<sequence>MKLNILGNCKQLNYYGLHPKFNPIKFVSTAYFSKCNVHKNGKDYRLAKNVQPTLHDFMKYEKRKHLDVVTHGSNTPYTSHSDLHANNRKVYFDVHGCQMNVSDTEIVWSILKSAGFEKTEVLNDADIVLIMTCAIREGAENKIWNKLVNNFKSLKQKSSRQPNKTPLKIGVLGCMAERLKHTLLEKEQIVDVVAGPDSYRDLPRLLALTYNDQTAINVLLSLDETYADVMPVRLNEGSKSAFVSIMRGCDNMCSYCIVPFTRGRERSRPVQSIVNEVQHLVDLGVKEVTLLGQNVNSYQDLSTQSYALNGQKTETVKGFKTVYKPKKRGLNFADLLDKLSAAHSNLRIRFTSPHPKDFPDEVLDIIAERKSICRNLHIPAQSGNNHVLDRMRRGYTRESYLDLVGHVRDVLPGVSISSDFICGFCGETDREFEDTVDLVKEVKYNFAYIFPYSMREKTTAYRHYKDDVSYEVKQKRVDILSNQFRTDAEKLNNAQIGSTQLILVEGESKRSKEYLAGRNDGNTKVIIPKIDLQQEEAGSDSVSPISPGDYVVVKITGASSQVLKGIPLYHTTLARYNRREEEANHHSMIV</sequence>
<dbReference type="InterPro" id="IPR002792">
    <property type="entry name" value="TRAM_dom"/>
</dbReference>
<evidence type="ECO:0000259" key="11">
    <source>
        <dbReference type="PROSITE" id="PS51449"/>
    </source>
</evidence>
<dbReference type="EMBL" id="GEBQ01016712">
    <property type="protein sequence ID" value="JAT23265.1"/>
    <property type="molecule type" value="Transcribed_RNA"/>
</dbReference>
<organism evidence="13">
    <name type="scientific">Graphocephala atropunctata</name>
    <dbReference type="NCBI Taxonomy" id="36148"/>
    <lineage>
        <taxon>Eukaryota</taxon>
        <taxon>Metazoa</taxon>
        <taxon>Ecdysozoa</taxon>
        <taxon>Arthropoda</taxon>
        <taxon>Hexapoda</taxon>
        <taxon>Insecta</taxon>
        <taxon>Pterygota</taxon>
        <taxon>Neoptera</taxon>
        <taxon>Paraneoptera</taxon>
        <taxon>Hemiptera</taxon>
        <taxon>Auchenorrhyncha</taxon>
        <taxon>Membracoidea</taxon>
        <taxon>Cicadellidae</taxon>
        <taxon>Cicadellinae</taxon>
        <taxon>Cicadellini</taxon>
        <taxon>Graphocephala</taxon>
    </lineage>
</organism>
<evidence type="ECO:0000256" key="5">
    <source>
        <dbReference type="ARBA" id="ARBA00022723"/>
    </source>
</evidence>
<reference evidence="13" key="1">
    <citation type="submission" date="2015-11" db="EMBL/GenBank/DDBJ databases">
        <title>De novo transcriptome assembly of four potential Pierce s Disease insect vectors from Arizona vineyards.</title>
        <authorList>
            <person name="Tassone E.E."/>
        </authorList>
    </citation>
    <scope>NUCLEOTIDE SEQUENCE</scope>
</reference>
<dbReference type="GO" id="GO:0080090">
    <property type="term" value="P:regulation of primary metabolic process"/>
    <property type="evidence" value="ECO:0007669"/>
    <property type="project" value="UniProtKB-ARBA"/>
</dbReference>
<dbReference type="InterPro" id="IPR005839">
    <property type="entry name" value="Methylthiotransferase"/>
</dbReference>
<evidence type="ECO:0000256" key="3">
    <source>
        <dbReference type="ARBA" id="ARBA00022485"/>
    </source>
</evidence>
<dbReference type="SFLD" id="SFLDG01061">
    <property type="entry name" value="methylthiotransferase"/>
    <property type="match status" value="1"/>
</dbReference>
<comment type="function">
    <text evidence="8">Potential regulator of CDK5 activity.</text>
</comment>
<evidence type="ECO:0000256" key="1">
    <source>
        <dbReference type="ARBA" id="ARBA00001966"/>
    </source>
</evidence>
<accession>A0A1B6LHT2</accession>
<keyword evidence="5" id="KW-0479">Metal-binding</keyword>
<dbReference type="FunFam" id="3.80.30.20:FF:000003">
    <property type="entry name" value="CDK5 regulatory subunit-associated protein 1"/>
    <property type="match status" value="1"/>
</dbReference>
<evidence type="ECO:0000256" key="8">
    <source>
        <dbReference type="ARBA" id="ARBA00053923"/>
    </source>
</evidence>
<dbReference type="PANTHER" id="PTHR43020">
    <property type="entry name" value="CDK5 REGULATORY SUBUNIT-ASSOCIATED PROTEIN 1"/>
    <property type="match status" value="1"/>
</dbReference>
<dbReference type="Gene3D" id="3.80.30.20">
    <property type="entry name" value="tm_1862 like domain"/>
    <property type="match status" value="1"/>
</dbReference>
<dbReference type="PANTHER" id="PTHR43020:SF2">
    <property type="entry name" value="MITOCHONDRIAL TRNA METHYLTHIOTRANSFERASE CDK5RAP1"/>
    <property type="match status" value="1"/>
</dbReference>
<dbReference type="InterPro" id="IPR020612">
    <property type="entry name" value="Methylthiotransferase_CS"/>
</dbReference>
<dbReference type="InterPro" id="IPR013848">
    <property type="entry name" value="Methylthiotransferase_N"/>
</dbReference>
<feature type="domain" description="TRAM" evidence="10">
    <location>
        <begin position="493"/>
        <end position="569"/>
    </location>
</feature>
<dbReference type="GO" id="GO:0035597">
    <property type="term" value="F:tRNA-2-methylthio-N(6)-dimethylallyladenosine(37) synthase activity"/>
    <property type="evidence" value="ECO:0007669"/>
    <property type="project" value="TreeGrafter"/>
</dbReference>
<dbReference type="InterPro" id="IPR058240">
    <property type="entry name" value="rSAM_sf"/>
</dbReference>
<protein>
    <recommendedName>
        <fullName evidence="9">CDK5RAP1-like protein</fullName>
    </recommendedName>
</protein>
<dbReference type="SMART" id="SM00729">
    <property type="entry name" value="Elp3"/>
    <property type="match status" value="1"/>
</dbReference>
<dbReference type="PROSITE" id="PS01278">
    <property type="entry name" value="MTTASE_RADICAL"/>
    <property type="match status" value="1"/>
</dbReference>
<proteinExistence type="inferred from homology"/>
<evidence type="ECO:0000256" key="4">
    <source>
        <dbReference type="ARBA" id="ARBA00022691"/>
    </source>
</evidence>
<dbReference type="Gene3D" id="3.40.50.12160">
    <property type="entry name" value="Methylthiotransferase, N-terminal domain"/>
    <property type="match status" value="1"/>
</dbReference>
<keyword evidence="6" id="KW-0408">Iron</keyword>
<dbReference type="FunFam" id="3.40.50.12160:FF:000003">
    <property type="entry name" value="CDK5 regulatory subunit-associated protein 1"/>
    <property type="match status" value="1"/>
</dbReference>
<evidence type="ECO:0000256" key="6">
    <source>
        <dbReference type="ARBA" id="ARBA00023004"/>
    </source>
</evidence>
<dbReference type="GO" id="GO:0046872">
    <property type="term" value="F:metal ion binding"/>
    <property type="evidence" value="ECO:0007669"/>
    <property type="project" value="UniProtKB-KW"/>
</dbReference>
<dbReference type="InterPro" id="IPR038135">
    <property type="entry name" value="Methylthiotransferase_N_sf"/>
</dbReference>
<dbReference type="SFLD" id="SFLDS00029">
    <property type="entry name" value="Radical_SAM"/>
    <property type="match status" value="1"/>
</dbReference>
<evidence type="ECO:0000259" key="12">
    <source>
        <dbReference type="PROSITE" id="PS51918"/>
    </source>
</evidence>
<evidence type="ECO:0000313" key="13">
    <source>
        <dbReference type="EMBL" id="JAT23265.1"/>
    </source>
</evidence>
<dbReference type="InterPro" id="IPR007197">
    <property type="entry name" value="rSAM"/>
</dbReference>
<name>A0A1B6LHT2_9HEMI</name>
<feature type="domain" description="Radical SAM core" evidence="12">
    <location>
        <begin position="235"/>
        <end position="490"/>
    </location>
</feature>
<dbReference type="GO" id="GO:0060255">
    <property type="term" value="P:regulation of macromolecule metabolic process"/>
    <property type="evidence" value="ECO:0007669"/>
    <property type="project" value="UniProtKB-ARBA"/>
</dbReference>
<evidence type="ECO:0000256" key="2">
    <source>
        <dbReference type="ARBA" id="ARBA00009815"/>
    </source>
</evidence>
<comment type="cofactor">
    <cofactor evidence="1">
        <name>[4Fe-4S] cluster</name>
        <dbReference type="ChEBI" id="CHEBI:49883"/>
    </cofactor>
</comment>
<dbReference type="GO" id="GO:0005829">
    <property type="term" value="C:cytosol"/>
    <property type="evidence" value="ECO:0007669"/>
    <property type="project" value="TreeGrafter"/>
</dbReference>
<evidence type="ECO:0000256" key="9">
    <source>
        <dbReference type="ARBA" id="ARBA00074452"/>
    </source>
</evidence>
<dbReference type="PROSITE" id="PS50926">
    <property type="entry name" value="TRAM"/>
    <property type="match status" value="1"/>
</dbReference>
<dbReference type="SUPFAM" id="SSF102114">
    <property type="entry name" value="Radical SAM enzymes"/>
    <property type="match status" value="1"/>
</dbReference>
<gene>
    <name evidence="13" type="ORF">g.34029</name>
</gene>
<dbReference type="Pfam" id="PF01938">
    <property type="entry name" value="TRAM"/>
    <property type="match status" value="1"/>
</dbReference>
<dbReference type="InterPro" id="IPR006638">
    <property type="entry name" value="Elp3/MiaA/NifB-like_rSAM"/>
</dbReference>
<dbReference type="NCBIfam" id="TIGR01574">
    <property type="entry name" value="miaB-methiolase"/>
    <property type="match status" value="1"/>
</dbReference>
<keyword evidence="4" id="KW-0949">S-adenosyl-L-methionine</keyword>
<dbReference type="PROSITE" id="PS51449">
    <property type="entry name" value="MTTASE_N"/>
    <property type="match status" value="1"/>
</dbReference>
<dbReference type="NCBIfam" id="TIGR00089">
    <property type="entry name" value="MiaB/RimO family radical SAM methylthiotransferase"/>
    <property type="match status" value="1"/>
</dbReference>
<evidence type="ECO:0000256" key="7">
    <source>
        <dbReference type="ARBA" id="ARBA00023014"/>
    </source>
</evidence>
<dbReference type="InterPro" id="IPR006463">
    <property type="entry name" value="MiaB_methiolase"/>
</dbReference>
<dbReference type="AlphaFoldDB" id="A0A1B6LHT2"/>